<dbReference type="InterPro" id="IPR001452">
    <property type="entry name" value="SH3_domain"/>
</dbReference>
<dbReference type="GeneID" id="20239212"/>
<dbReference type="Proteomes" id="UP000030746">
    <property type="component" value="Unassembled WGS sequence"/>
</dbReference>
<keyword evidence="3 9" id="KW-0732">Signal</keyword>
<feature type="compositionally biased region" description="Acidic residues" evidence="8">
    <location>
        <begin position="281"/>
        <end position="312"/>
    </location>
</feature>
<feature type="compositionally biased region" description="Basic and acidic residues" evidence="8">
    <location>
        <begin position="127"/>
        <end position="161"/>
    </location>
</feature>
<dbReference type="InterPro" id="IPR051500">
    <property type="entry name" value="cTAGE_MIA/OTOR"/>
</dbReference>
<keyword evidence="12" id="KW-1185">Reference proteome</keyword>
<dbReference type="RefSeq" id="XP_009057281.1">
    <property type="nucleotide sequence ID" value="XM_009059033.1"/>
</dbReference>
<dbReference type="KEGG" id="lgi:LOTGIDRAFT_162972"/>
<evidence type="ECO:0000256" key="2">
    <source>
        <dbReference type="ARBA" id="ARBA00022443"/>
    </source>
</evidence>
<dbReference type="PANTHER" id="PTHR23158:SF33">
    <property type="entry name" value="TRANSPORT AND GOLGI ORGANIZATION PROTEIN 1"/>
    <property type="match status" value="1"/>
</dbReference>
<proteinExistence type="predicted"/>
<feature type="signal peptide" evidence="9">
    <location>
        <begin position="1"/>
        <end position="25"/>
    </location>
</feature>
<protein>
    <recommendedName>
        <fullName evidence="10">SH3 domain-containing protein</fullName>
    </recommendedName>
</protein>
<feature type="chain" id="PRO_5004715904" description="SH3 domain-containing protein" evidence="9">
    <location>
        <begin position="26"/>
        <end position="355"/>
    </location>
</feature>
<dbReference type="GO" id="GO:0070971">
    <property type="term" value="C:endoplasmic reticulum exit site"/>
    <property type="evidence" value="ECO:0007669"/>
    <property type="project" value="TreeGrafter"/>
</dbReference>
<dbReference type="GO" id="GO:0006888">
    <property type="term" value="P:endoplasmic reticulum to Golgi vesicle-mediated transport"/>
    <property type="evidence" value="ECO:0007669"/>
    <property type="project" value="TreeGrafter"/>
</dbReference>
<evidence type="ECO:0000313" key="12">
    <source>
        <dbReference type="Proteomes" id="UP000030746"/>
    </source>
</evidence>
<dbReference type="AlphaFoldDB" id="V3ZKT8"/>
<dbReference type="Pfam" id="PF07653">
    <property type="entry name" value="SH3_2"/>
    <property type="match status" value="1"/>
</dbReference>
<dbReference type="PANTHER" id="PTHR23158">
    <property type="entry name" value="MELANOMA INHIBITORY ACTIVITY-RELATED"/>
    <property type="match status" value="1"/>
</dbReference>
<feature type="compositionally biased region" description="Basic and acidic residues" evidence="8">
    <location>
        <begin position="261"/>
        <end position="280"/>
    </location>
</feature>
<keyword evidence="6" id="KW-0325">Glycoprotein</keyword>
<dbReference type="HOGENOM" id="CLU_781400_0_0_1"/>
<dbReference type="Gene3D" id="2.30.30.40">
    <property type="entry name" value="SH3 Domains"/>
    <property type="match status" value="1"/>
</dbReference>
<evidence type="ECO:0000256" key="4">
    <source>
        <dbReference type="ARBA" id="ARBA00022824"/>
    </source>
</evidence>
<evidence type="ECO:0000256" key="7">
    <source>
        <dbReference type="PROSITE-ProRule" id="PRU00192"/>
    </source>
</evidence>
<dbReference type="CTD" id="20239212"/>
<feature type="compositionally biased region" description="Acidic residues" evidence="8">
    <location>
        <begin position="243"/>
        <end position="254"/>
    </location>
</feature>
<accession>V3ZKT8</accession>
<keyword evidence="5" id="KW-0175">Coiled coil</keyword>
<dbReference type="PROSITE" id="PS50002">
    <property type="entry name" value="SH3"/>
    <property type="match status" value="1"/>
</dbReference>
<feature type="compositionally biased region" description="Basic and acidic residues" evidence="8">
    <location>
        <begin position="319"/>
        <end position="334"/>
    </location>
</feature>
<dbReference type="InterPro" id="IPR036028">
    <property type="entry name" value="SH3-like_dom_sf"/>
</dbReference>
<evidence type="ECO:0000256" key="5">
    <source>
        <dbReference type="ARBA" id="ARBA00023054"/>
    </source>
</evidence>
<dbReference type="STRING" id="225164.V3ZKT8"/>
<dbReference type="GO" id="GO:0009306">
    <property type="term" value="P:protein secretion"/>
    <property type="evidence" value="ECO:0007669"/>
    <property type="project" value="TreeGrafter"/>
</dbReference>
<evidence type="ECO:0000259" key="10">
    <source>
        <dbReference type="PROSITE" id="PS50002"/>
    </source>
</evidence>
<evidence type="ECO:0000313" key="11">
    <source>
        <dbReference type="EMBL" id="ESO91968.1"/>
    </source>
</evidence>
<dbReference type="EMBL" id="KB202163">
    <property type="protein sequence ID" value="ESO91968.1"/>
    <property type="molecule type" value="Genomic_DNA"/>
</dbReference>
<feature type="region of interest" description="Disordered" evidence="8">
    <location>
        <begin position="119"/>
        <end position="355"/>
    </location>
</feature>
<comment type="subcellular location">
    <subcellularLocation>
        <location evidence="1">Endoplasmic reticulum membrane</location>
        <topology evidence="1">Single-pass membrane protein</topology>
    </subcellularLocation>
</comment>
<name>V3ZKT8_LOTGI</name>
<evidence type="ECO:0000256" key="1">
    <source>
        <dbReference type="ARBA" id="ARBA00004389"/>
    </source>
</evidence>
<dbReference type="OrthoDB" id="6627676at2759"/>
<evidence type="ECO:0000256" key="8">
    <source>
        <dbReference type="SAM" id="MobiDB-lite"/>
    </source>
</evidence>
<dbReference type="GO" id="GO:0035459">
    <property type="term" value="P:vesicle cargo loading"/>
    <property type="evidence" value="ECO:0007669"/>
    <property type="project" value="TreeGrafter"/>
</dbReference>
<keyword evidence="2 7" id="KW-0728">SH3 domain</keyword>
<evidence type="ECO:0000256" key="9">
    <source>
        <dbReference type="SAM" id="SignalP"/>
    </source>
</evidence>
<dbReference type="SUPFAM" id="SSF50044">
    <property type="entry name" value="SH3-domain"/>
    <property type="match status" value="1"/>
</dbReference>
<keyword evidence="4" id="KW-0256">Endoplasmic reticulum</keyword>
<dbReference type="OMA" id="HEYAKEE"/>
<evidence type="ECO:0000256" key="6">
    <source>
        <dbReference type="ARBA" id="ARBA00023180"/>
    </source>
</evidence>
<dbReference type="GO" id="GO:0005789">
    <property type="term" value="C:endoplasmic reticulum membrane"/>
    <property type="evidence" value="ECO:0007669"/>
    <property type="project" value="UniProtKB-SubCell"/>
</dbReference>
<sequence>MSAAMKLIDQTIFLLLFSFYICVNSGKISDLKLCADEDCQATISKAQALANYNPNDPTFLSFKRGSVISVKSKSAGSRPDLWSGEINGVRGYFPYAFVREFDVAHRKLDHIVPTEKHLSPGELALQKSEDAKKQQEVTKEAPSDQEEKNAATQDEVAKRPDTVAAPVKDSQKHDTQANIPPPPFKETGAAQTQDPATTQKQNVAAKEEVAQPATTDHKLKVGEGVIMGNNNQEGVDNMKVAEEEIDDTEVDVEPESQTQTSKDDVKESILPKVDEGKTDDSEIDETELEDYDEDHDDNKDVDETEVPDDDDSWSFANDNKNKNENAADKIDEMFSHLNDISPQNVDKHSAEGYYK</sequence>
<gene>
    <name evidence="11" type="ORF">LOTGIDRAFT_162972</name>
</gene>
<feature type="compositionally biased region" description="Polar residues" evidence="8">
    <location>
        <begin position="189"/>
        <end position="202"/>
    </location>
</feature>
<feature type="compositionally biased region" description="Basic and acidic residues" evidence="8">
    <location>
        <begin position="345"/>
        <end position="355"/>
    </location>
</feature>
<reference evidence="11 12" key="1">
    <citation type="journal article" date="2013" name="Nature">
        <title>Insights into bilaterian evolution from three spiralian genomes.</title>
        <authorList>
            <person name="Simakov O."/>
            <person name="Marletaz F."/>
            <person name="Cho S.J."/>
            <person name="Edsinger-Gonzales E."/>
            <person name="Havlak P."/>
            <person name="Hellsten U."/>
            <person name="Kuo D.H."/>
            <person name="Larsson T."/>
            <person name="Lv J."/>
            <person name="Arendt D."/>
            <person name="Savage R."/>
            <person name="Osoegawa K."/>
            <person name="de Jong P."/>
            <person name="Grimwood J."/>
            <person name="Chapman J.A."/>
            <person name="Shapiro H."/>
            <person name="Aerts A."/>
            <person name="Otillar R.P."/>
            <person name="Terry A.Y."/>
            <person name="Boore J.L."/>
            <person name="Grigoriev I.V."/>
            <person name="Lindberg D.R."/>
            <person name="Seaver E.C."/>
            <person name="Weisblat D.A."/>
            <person name="Putnam N.H."/>
            <person name="Rokhsar D.S."/>
        </authorList>
    </citation>
    <scope>NUCLEOTIDE SEQUENCE [LARGE SCALE GENOMIC DNA]</scope>
</reference>
<feature type="compositionally biased region" description="Basic and acidic residues" evidence="8">
    <location>
        <begin position="205"/>
        <end position="221"/>
    </location>
</feature>
<feature type="domain" description="SH3" evidence="10">
    <location>
        <begin position="41"/>
        <end position="103"/>
    </location>
</feature>
<evidence type="ECO:0000256" key="3">
    <source>
        <dbReference type="ARBA" id="ARBA00022729"/>
    </source>
</evidence>
<organism evidence="11 12">
    <name type="scientific">Lottia gigantea</name>
    <name type="common">Giant owl limpet</name>
    <dbReference type="NCBI Taxonomy" id="225164"/>
    <lineage>
        <taxon>Eukaryota</taxon>
        <taxon>Metazoa</taxon>
        <taxon>Spiralia</taxon>
        <taxon>Lophotrochozoa</taxon>
        <taxon>Mollusca</taxon>
        <taxon>Gastropoda</taxon>
        <taxon>Patellogastropoda</taxon>
        <taxon>Lottioidea</taxon>
        <taxon>Lottiidae</taxon>
        <taxon>Lottia</taxon>
    </lineage>
</organism>
<dbReference type="SMART" id="SM00326">
    <property type="entry name" value="SH3"/>
    <property type="match status" value="1"/>
</dbReference>